<protein>
    <recommendedName>
        <fullName evidence="3">Recombinase A</fullName>
    </recommendedName>
</protein>
<dbReference type="EMBL" id="MWPQ01000054">
    <property type="protein sequence ID" value="OPH81826.1"/>
    <property type="molecule type" value="Genomic_DNA"/>
</dbReference>
<name>A0A1V4HV18_NITVU</name>
<keyword evidence="2" id="KW-1185">Reference proteome</keyword>
<dbReference type="InterPro" id="IPR036390">
    <property type="entry name" value="WH_DNA-bd_sf"/>
</dbReference>
<evidence type="ECO:0008006" key="3">
    <source>
        <dbReference type="Google" id="ProtNLM"/>
    </source>
</evidence>
<dbReference type="SUPFAM" id="SSF52540">
    <property type="entry name" value="P-loop containing nucleoside triphosphate hydrolases"/>
    <property type="match status" value="1"/>
</dbReference>
<dbReference type="InterPro" id="IPR027417">
    <property type="entry name" value="P-loop_NTPase"/>
</dbReference>
<sequence>MLDRARSAVGFPNDKGVTVERFAPNQKRGNGNASPIFTASQLCEMKFDPIKYAVPGYIAEGLTLFAGKPKLGKSWFCMEIGLAIATGGVCLGDVRCEQGDVLYLALEDNHRRLQSRIRKLWQMKAVAQAAVLERLHLVTKWPRANEGGIAAIREWIVDHPHARLVIVDVLAMFKSIAKGKDQTLYEADYLAIKELQSLAMETGVAIVVVHHTRKSGSETDPFEKVSGTLGLSGAADTTIILDRDQNGCTFYGRGRDIEEIETAVQFDKATCRWVVLGKVSDVRRTDERSSILTALAEAGTPMSPTAVAHATGMKNENARQTLSRMAKIGEVVKFSRGRYAHPDLSQSDPCHDSHIVTKETDPSEYAECPNTRLNVTM</sequence>
<reference evidence="1 2" key="1">
    <citation type="submission" date="2017-02" db="EMBL/GenBank/DDBJ databases">
        <title>Genome sequence of the nitrite-oxidizing bacterium Nitrobacter vulgaris strain Ab1.</title>
        <authorList>
            <person name="Mellbye B.L."/>
            <person name="Davis E.W."/>
            <person name="Spieck E."/>
            <person name="Chang J.H."/>
            <person name="Bottomley P.J."/>
            <person name="Sayavedra-Soto L.A."/>
        </authorList>
    </citation>
    <scope>NUCLEOTIDE SEQUENCE [LARGE SCALE GENOMIC DNA]</scope>
    <source>
        <strain evidence="1 2">Ab1</strain>
    </source>
</reference>
<evidence type="ECO:0000313" key="2">
    <source>
        <dbReference type="Proteomes" id="UP000189940"/>
    </source>
</evidence>
<dbReference type="STRING" id="29421.B2M20_15215"/>
<dbReference type="Pfam" id="PF13481">
    <property type="entry name" value="AAA_25"/>
    <property type="match status" value="1"/>
</dbReference>
<proteinExistence type="predicted"/>
<dbReference type="AlphaFoldDB" id="A0A1V4HV18"/>
<organism evidence="1 2">
    <name type="scientific">Nitrobacter vulgaris</name>
    <dbReference type="NCBI Taxonomy" id="29421"/>
    <lineage>
        <taxon>Bacteria</taxon>
        <taxon>Pseudomonadati</taxon>
        <taxon>Pseudomonadota</taxon>
        <taxon>Alphaproteobacteria</taxon>
        <taxon>Hyphomicrobiales</taxon>
        <taxon>Nitrobacteraceae</taxon>
        <taxon>Nitrobacter</taxon>
    </lineage>
</organism>
<gene>
    <name evidence="1" type="ORF">B2M20_15215</name>
</gene>
<dbReference type="OrthoDB" id="9775547at2"/>
<dbReference type="Proteomes" id="UP000189940">
    <property type="component" value="Unassembled WGS sequence"/>
</dbReference>
<dbReference type="RefSeq" id="WP_079447889.1">
    <property type="nucleotide sequence ID" value="NZ_MWPQ01000054.1"/>
</dbReference>
<dbReference type="Gene3D" id="3.40.50.300">
    <property type="entry name" value="P-loop containing nucleotide triphosphate hydrolases"/>
    <property type="match status" value="1"/>
</dbReference>
<evidence type="ECO:0000313" key="1">
    <source>
        <dbReference type="EMBL" id="OPH81826.1"/>
    </source>
</evidence>
<comment type="caution">
    <text evidence="1">The sequence shown here is derived from an EMBL/GenBank/DDBJ whole genome shotgun (WGS) entry which is preliminary data.</text>
</comment>
<accession>A0A1V4HV18</accession>
<dbReference type="SUPFAM" id="SSF46785">
    <property type="entry name" value="Winged helix' DNA-binding domain"/>
    <property type="match status" value="1"/>
</dbReference>